<organism evidence="2 3">
    <name type="scientific">Halostagnicola kamekurae</name>
    <dbReference type="NCBI Taxonomy" id="619731"/>
    <lineage>
        <taxon>Archaea</taxon>
        <taxon>Methanobacteriati</taxon>
        <taxon>Methanobacteriota</taxon>
        <taxon>Stenosarchaea group</taxon>
        <taxon>Halobacteria</taxon>
        <taxon>Halobacteriales</taxon>
        <taxon>Natrialbaceae</taxon>
        <taxon>Halostagnicola</taxon>
    </lineage>
</organism>
<dbReference type="EMBL" id="FOZS01000002">
    <property type="protein sequence ID" value="SFS74568.1"/>
    <property type="molecule type" value="Genomic_DNA"/>
</dbReference>
<dbReference type="AlphaFoldDB" id="A0A1I6SCV1"/>
<keyword evidence="3" id="KW-1185">Reference proteome</keyword>
<sequence length="36" mass="4027">MRGRNEKEVCEGLDGPYNSERSEHAGLGRVGRPLWA</sequence>
<dbReference type="Proteomes" id="UP000199199">
    <property type="component" value="Unassembled WGS sequence"/>
</dbReference>
<proteinExistence type="predicted"/>
<evidence type="ECO:0000256" key="1">
    <source>
        <dbReference type="SAM" id="MobiDB-lite"/>
    </source>
</evidence>
<feature type="compositionally biased region" description="Basic and acidic residues" evidence="1">
    <location>
        <begin position="1"/>
        <end position="10"/>
    </location>
</feature>
<reference evidence="3" key="1">
    <citation type="submission" date="2016-10" db="EMBL/GenBank/DDBJ databases">
        <authorList>
            <person name="Varghese N."/>
            <person name="Submissions S."/>
        </authorList>
    </citation>
    <scope>NUCLEOTIDE SEQUENCE [LARGE SCALE GENOMIC DNA]</scope>
    <source>
        <strain evidence="3">DSM 22427</strain>
    </source>
</reference>
<protein>
    <submittedName>
        <fullName evidence="2">Uncharacterized protein</fullName>
    </submittedName>
</protein>
<evidence type="ECO:0000313" key="3">
    <source>
        <dbReference type="Proteomes" id="UP000199199"/>
    </source>
</evidence>
<accession>A0A1I6SCV1</accession>
<gene>
    <name evidence="2" type="ORF">SAMN04488556_2561</name>
</gene>
<name>A0A1I6SCV1_9EURY</name>
<evidence type="ECO:0000313" key="2">
    <source>
        <dbReference type="EMBL" id="SFS74568.1"/>
    </source>
</evidence>
<feature type="region of interest" description="Disordered" evidence="1">
    <location>
        <begin position="1"/>
        <end position="36"/>
    </location>
</feature>